<organism evidence="1 2">
    <name type="scientific">Echinops telfairi</name>
    <name type="common">Lesser hedgehog tenrec</name>
    <dbReference type="NCBI Taxonomy" id="9371"/>
    <lineage>
        <taxon>Eukaryota</taxon>
        <taxon>Metazoa</taxon>
        <taxon>Chordata</taxon>
        <taxon>Craniata</taxon>
        <taxon>Vertebrata</taxon>
        <taxon>Euteleostomi</taxon>
        <taxon>Mammalia</taxon>
        <taxon>Eutheria</taxon>
        <taxon>Afrotheria</taxon>
        <taxon>Tenrecidae</taxon>
        <taxon>Tenrecinae</taxon>
        <taxon>Echinops</taxon>
    </lineage>
</organism>
<evidence type="ECO:0000313" key="2">
    <source>
        <dbReference type="RefSeq" id="XP_045146423.1"/>
    </source>
</evidence>
<gene>
    <name evidence="2" type="primary">LOC101645819</name>
</gene>
<protein>
    <submittedName>
        <fullName evidence="2">Ferritin heavy chain-like</fullName>
    </submittedName>
</protein>
<dbReference type="Proteomes" id="UP000694863">
    <property type="component" value="Unplaced"/>
</dbReference>
<reference evidence="2" key="1">
    <citation type="submission" date="2025-08" db="UniProtKB">
        <authorList>
            <consortium name="RefSeq"/>
        </authorList>
    </citation>
    <scope>IDENTIFICATION</scope>
</reference>
<name>A0AC55D3U8_ECHTE</name>
<evidence type="ECO:0000313" key="1">
    <source>
        <dbReference type="Proteomes" id="UP000694863"/>
    </source>
</evidence>
<proteinExistence type="predicted"/>
<sequence>MACASSPQMHEGYQEECEAAINQQVNLELHVSYTYLAMAHHFARKDVPLKNFADYFMQQSHKQRQHVETLMQLQNQRGAQHQPEPAGPALDGRKQGDMQLGDFLNSRFLIPQTAAIQQLDAHLANLRKLSEQTNHLAEDVLNDRNPKDSNKESCPTDTR</sequence>
<accession>A0AC55D3U8</accession>
<keyword evidence="1" id="KW-1185">Reference proteome</keyword>
<dbReference type="RefSeq" id="XP_045146423.1">
    <property type="nucleotide sequence ID" value="XM_045290488.1"/>
</dbReference>